<feature type="domain" description="HTH lysR-type" evidence="5">
    <location>
        <begin position="4"/>
        <end position="61"/>
    </location>
</feature>
<dbReference type="SUPFAM" id="SSF53850">
    <property type="entry name" value="Periplasmic binding protein-like II"/>
    <property type="match status" value="1"/>
</dbReference>
<protein>
    <submittedName>
        <fullName evidence="7">DNA-binding transcriptional regulator, LysR family</fullName>
    </submittedName>
    <submittedName>
        <fullName evidence="6">LysR family transcriptional regulator</fullName>
    </submittedName>
</protein>
<dbReference type="SUPFAM" id="SSF46785">
    <property type="entry name" value="Winged helix' DNA-binding domain"/>
    <property type="match status" value="1"/>
</dbReference>
<comment type="similarity">
    <text evidence="1">Belongs to the LysR transcriptional regulatory family.</text>
</comment>
<dbReference type="Pfam" id="PF03466">
    <property type="entry name" value="LysR_substrate"/>
    <property type="match status" value="1"/>
</dbReference>
<reference evidence="7 8" key="1">
    <citation type="submission" date="2017-09" db="EMBL/GenBank/DDBJ databases">
        <authorList>
            <person name="Ehlers B."/>
            <person name="Leendertz F.H."/>
        </authorList>
    </citation>
    <scope>NUCLEOTIDE SEQUENCE [LARGE SCALE GENOMIC DNA]</scope>
    <source>
        <strain evidence="7 8">CGMCC 1.12662</strain>
    </source>
</reference>
<evidence type="ECO:0000313" key="9">
    <source>
        <dbReference type="Proteomes" id="UP000231702"/>
    </source>
</evidence>
<keyword evidence="2" id="KW-0805">Transcription regulation</keyword>
<dbReference type="Gene3D" id="1.10.10.10">
    <property type="entry name" value="Winged helix-like DNA-binding domain superfamily/Winged helix DNA-binding domain"/>
    <property type="match status" value="1"/>
</dbReference>
<dbReference type="Proteomes" id="UP000231655">
    <property type="component" value="Unassembled WGS sequence"/>
</dbReference>
<evidence type="ECO:0000256" key="1">
    <source>
        <dbReference type="ARBA" id="ARBA00009437"/>
    </source>
</evidence>
<dbReference type="EMBL" id="OBEA01000005">
    <property type="protein sequence ID" value="SNY54089.1"/>
    <property type="molecule type" value="Genomic_DNA"/>
</dbReference>
<organism evidence="7 8">
    <name type="scientific">Pseudooceanicola antarcticus</name>
    <dbReference type="NCBI Taxonomy" id="1247613"/>
    <lineage>
        <taxon>Bacteria</taxon>
        <taxon>Pseudomonadati</taxon>
        <taxon>Pseudomonadota</taxon>
        <taxon>Alphaproteobacteria</taxon>
        <taxon>Rhodobacterales</taxon>
        <taxon>Paracoccaceae</taxon>
        <taxon>Pseudooceanicola</taxon>
    </lineage>
</organism>
<keyword evidence="4" id="KW-0804">Transcription</keyword>
<sequence length="292" mass="32258">MKDVSWDDLHLFLRVAEAGGLSGAARRTGISAATLGRRMLGLEQQTGQPLFHRAQTGYRLTPSGEALLKRVRAMQAAAEPVAQLFSEDHPLLRLSAGTATAFFLADRYAEICRPGDPYRLHFVTTEATLDIAHREIDIGIRNRAPDSGNLASRPLGQLRFAPYRCHAMPGTGALTWVGMDPEHARHPAALWLHRQDHSIAAYANSVATLHELVRAGAGIGVMPCMVGDRDPALTRAGPLIEDLDETQHLVFHADDRHRPELRRLINRIVTLYRDNEDLLAGRRPMRGEAQPS</sequence>
<dbReference type="EMBL" id="PGTD01000015">
    <property type="protein sequence ID" value="PJE29855.1"/>
    <property type="molecule type" value="Genomic_DNA"/>
</dbReference>
<evidence type="ECO:0000313" key="8">
    <source>
        <dbReference type="Proteomes" id="UP000231655"/>
    </source>
</evidence>
<dbReference type="InterPro" id="IPR036388">
    <property type="entry name" value="WH-like_DNA-bd_sf"/>
</dbReference>
<dbReference type="PROSITE" id="PS50931">
    <property type="entry name" value="HTH_LYSR"/>
    <property type="match status" value="1"/>
</dbReference>
<evidence type="ECO:0000256" key="2">
    <source>
        <dbReference type="ARBA" id="ARBA00023015"/>
    </source>
</evidence>
<dbReference type="Gene3D" id="3.40.190.10">
    <property type="entry name" value="Periplasmic binding protein-like II"/>
    <property type="match status" value="2"/>
</dbReference>
<dbReference type="GO" id="GO:0000976">
    <property type="term" value="F:transcription cis-regulatory region binding"/>
    <property type="evidence" value="ECO:0007669"/>
    <property type="project" value="TreeGrafter"/>
</dbReference>
<evidence type="ECO:0000313" key="6">
    <source>
        <dbReference type="EMBL" id="PJE29855.1"/>
    </source>
</evidence>
<dbReference type="InterPro" id="IPR005119">
    <property type="entry name" value="LysR_subst-bd"/>
</dbReference>
<evidence type="ECO:0000259" key="5">
    <source>
        <dbReference type="PROSITE" id="PS50931"/>
    </source>
</evidence>
<dbReference type="AlphaFoldDB" id="A0A285J1B3"/>
<gene>
    <name evidence="6" type="ORF">CVM39_08115</name>
    <name evidence="7" type="ORF">SAMN06297129_2737</name>
</gene>
<dbReference type="RefSeq" id="WP_097146454.1">
    <property type="nucleotide sequence ID" value="NZ_OBEA01000005.1"/>
</dbReference>
<evidence type="ECO:0000256" key="3">
    <source>
        <dbReference type="ARBA" id="ARBA00023125"/>
    </source>
</evidence>
<evidence type="ECO:0000256" key="4">
    <source>
        <dbReference type="ARBA" id="ARBA00023163"/>
    </source>
</evidence>
<name>A0A285J1B3_9RHOB</name>
<accession>A0A285J1B3</accession>
<dbReference type="PANTHER" id="PTHR30126:SF21">
    <property type="entry name" value="TRANSCRIPTIONAL REGULATOR-RELATED"/>
    <property type="match status" value="1"/>
</dbReference>
<dbReference type="OrthoDB" id="9796526at2"/>
<dbReference type="GO" id="GO:0003700">
    <property type="term" value="F:DNA-binding transcription factor activity"/>
    <property type="evidence" value="ECO:0007669"/>
    <property type="project" value="InterPro"/>
</dbReference>
<keyword evidence="3 7" id="KW-0238">DNA-binding</keyword>
<dbReference type="PANTHER" id="PTHR30126">
    <property type="entry name" value="HTH-TYPE TRANSCRIPTIONAL REGULATOR"/>
    <property type="match status" value="1"/>
</dbReference>
<evidence type="ECO:0000313" key="7">
    <source>
        <dbReference type="EMBL" id="SNY54089.1"/>
    </source>
</evidence>
<proteinExistence type="inferred from homology"/>
<dbReference type="Proteomes" id="UP000231702">
    <property type="component" value="Unassembled WGS sequence"/>
</dbReference>
<dbReference type="InterPro" id="IPR000847">
    <property type="entry name" value="LysR_HTH_N"/>
</dbReference>
<dbReference type="Pfam" id="PF00126">
    <property type="entry name" value="HTH_1"/>
    <property type="match status" value="1"/>
</dbReference>
<keyword evidence="9" id="KW-1185">Reference proteome</keyword>
<dbReference type="InterPro" id="IPR036390">
    <property type="entry name" value="WH_DNA-bd_sf"/>
</dbReference>
<reference evidence="6 9" key="2">
    <citation type="journal article" date="2018" name="Int. J. Syst. Evol. Microbiol.">
        <title>Pseudooceanicola lipolyticus sp. nov., a marine alphaproteobacterium, reclassification of Oceanicola flagellatus as Pseudooceanicola flagellatus comb. nov. and emended description of the genus Pseudooceanicola.</title>
        <authorList>
            <person name="Huang M.-M."/>
            <person name="Guo L.-L."/>
            <person name="Wu Y.-H."/>
            <person name="Lai Q.-L."/>
            <person name="Shao Z.-Z."/>
            <person name="Wang C.-S."/>
            <person name="Wu M."/>
            <person name="Xu X.-W."/>
        </authorList>
    </citation>
    <scope>NUCLEOTIDE SEQUENCE [LARGE SCALE GENOMIC DNA]</scope>
    <source>
        <strain evidence="6 9">Ar-45</strain>
    </source>
</reference>